<evidence type="ECO:0000256" key="7">
    <source>
        <dbReference type="ARBA" id="ARBA00022840"/>
    </source>
</evidence>
<dbReference type="SMART" id="SM00448">
    <property type="entry name" value="REC"/>
    <property type="match status" value="1"/>
</dbReference>
<organism evidence="14 15">
    <name type="scientific">Desulfofustis glycolicus DSM 9705</name>
    <dbReference type="NCBI Taxonomy" id="1121409"/>
    <lineage>
        <taxon>Bacteria</taxon>
        <taxon>Pseudomonadati</taxon>
        <taxon>Thermodesulfobacteriota</taxon>
        <taxon>Desulfobulbia</taxon>
        <taxon>Desulfobulbales</taxon>
        <taxon>Desulfocapsaceae</taxon>
        <taxon>Desulfofustis</taxon>
    </lineage>
</organism>
<dbReference type="SUPFAM" id="SSF55874">
    <property type="entry name" value="ATPase domain of HSP90 chaperone/DNA topoisomerase II/histidine kinase"/>
    <property type="match status" value="1"/>
</dbReference>
<dbReference type="EMBL" id="FQXS01000010">
    <property type="protein sequence ID" value="SHH80905.1"/>
    <property type="molecule type" value="Genomic_DNA"/>
</dbReference>
<dbReference type="PRINTS" id="PR00344">
    <property type="entry name" value="BCTRLSENSOR"/>
</dbReference>
<evidence type="ECO:0000256" key="4">
    <source>
        <dbReference type="ARBA" id="ARBA00022679"/>
    </source>
</evidence>
<dbReference type="SUPFAM" id="SSF47384">
    <property type="entry name" value="Homodimeric domain of signal transducing histidine kinase"/>
    <property type="match status" value="1"/>
</dbReference>
<dbReference type="InterPro" id="IPR004358">
    <property type="entry name" value="Sig_transdc_His_kin-like_C"/>
</dbReference>
<dbReference type="InterPro" id="IPR005467">
    <property type="entry name" value="His_kinase_dom"/>
</dbReference>
<comment type="catalytic activity">
    <reaction evidence="1">
        <text>ATP + protein L-histidine = ADP + protein N-phospho-L-histidine.</text>
        <dbReference type="EC" id="2.7.13.3"/>
    </reaction>
</comment>
<keyword evidence="7" id="KW-0067">ATP-binding</keyword>
<dbReference type="Gene3D" id="3.30.565.10">
    <property type="entry name" value="Histidine kinase-like ATPase, C-terminal domain"/>
    <property type="match status" value="1"/>
</dbReference>
<dbReference type="OrthoDB" id="9806821at2"/>
<evidence type="ECO:0000256" key="5">
    <source>
        <dbReference type="ARBA" id="ARBA00022741"/>
    </source>
</evidence>
<feature type="domain" description="PAS" evidence="12">
    <location>
        <begin position="169"/>
        <end position="198"/>
    </location>
</feature>
<dbReference type="InterPro" id="IPR003661">
    <property type="entry name" value="HisK_dim/P_dom"/>
</dbReference>
<dbReference type="InterPro" id="IPR003594">
    <property type="entry name" value="HATPase_dom"/>
</dbReference>
<dbReference type="InterPro" id="IPR036890">
    <property type="entry name" value="HATPase_C_sf"/>
</dbReference>
<dbReference type="Gene3D" id="3.40.50.2300">
    <property type="match status" value="1"/>
</dbReference>
<dbReference type="CDD" id="cd00130">
    <property type="entry name" value="PAS"/>
    <property type="match status" value="3"/>
</dbReference>
<feature type="domain" description="PAS" evidence="12">
    <location>
        <begin position="18"/>
        <end position="55"/>
    </location>
</feature>
<dbReference type="InterPro" id="IPR000014">
    <property type="entry name" value="PAS"/>
</dbReference>
<dbReference type="RefSeq" id="WP_073375681.1">
    <property type="nucleotide sequence ID" value="NZ_FQXS01000010.1"/>
</dbReference>
<dbReference type="Pfam" id="PF02518">
    <property type="entry name" value="HATPase_c"/>
    <property type="match status" value="1"/>
</dbReference>
<dbReference type="InterPro" id="IPR036097">
    <property type="entry name" value="HisK_dim/P_sf"/>
</dbReference>
<dbReference type="Gene3D" id="3.30.450.20">
    <property type="entry name" value="PAS domain"/>
    <property type="match status" value="3"/>
</dbReference>
<keyword evidence="5" id="KW-0547">Nucleotide-binding</keyword>
<keyword evidence="3 9" id="KW-0597">Phosphoprotein</keyword>
<dbReference type="GO" id="GO:0000155">
    <property type="term" value="F:phosphorelay sensor kinase activity"/>
    <property type="evidence" value="ECO:0007669"/>
    <property type="project" value="InterPro"/>
</dbReference>
<evidence type="ECO:0000259" key="10">
    <source>
        <dbReference type="PROSITE" id="PS50109"/>
    </source>
</evidence>
<evidence type="ECO:0000259" key="13">
    <source>
        <dbReference type="PROSITE" id="PS50113"/>
    </source>
</evidence>
<evidence type="ECO:0000256" key="8">
    <source>
        <dbReference type="ARBA" id="ARBA00023012"/>
    </source>
</evidence>
<keyword evidence="6" id="KW-0418">Kinase</keyword>
<dbReference type="SUPFAM" id="SSF52172">
    <property type="entry name" value="CheY-like"/>
    <property type="match status" value="1"/>
</dbReference>
<evidence type="ECO:0000313" key="15">
    <source>
        <dbReference type="Proteomes" id="UP000184139"/>
    </source>
</evidence>
<evidence type="ECO:0000259" key="12">
    <source>
        <dbReference type="PROSITE" id="PS50112"/>
    </source>
</evidence>
<dbReference type="SMART" id="SM00091">
    <property type="entry name" value="PAS"/>
    <property type="match status" value="3"/>
</dbReference>
<evidence type="ECO:0000256" key="6">
    <source>
        <dbReference type="ARBA" id="ARBA00022777"/>
    </source>
</evidence>
<dbReference type="Pfam" id="PF00072">
    <property type="entry name" value="Response_reg"/>
    <property type="match status" value="1"/>
</dbReference>
<feature type="domain" description="PAC" evidence="13">
    <location>
        <begin position="219"/>
        <end position="270"/>
    </location>
</feature>
<dbReference type="GO" id="GO:0005524">
    <property type="term" value="F:ATP binding"/>
    <property type="evidence" value="ECO:0007669"/>
    <property type="project" value="UniProtKB-KW"/>
</dbReference>
<evidence type="ECO:0000313" key="14">
    <source>
        <dbReference type="EMBL" id="SHH80905.1"/>
    </source>
</evidence>
<dbReference type="Pfam" id="PF00989">
    <property type="entry name" value="PAS"/>
    <property type="match status" value="1"/>
</dbReference>
<dbReference type="InterPro" id="IPR000700">
    <property type="entry name" value="PAS-assoc_C"/>
</dbReference>
<dbReference type="InterPro" id="IPR001789">
    <property type="entry name" value="Sig_transdc_resp-reg_receiver"/>
</dbReference>
<keyword evidence="8" id="KW-0902">Two-component regulatory system</keyword>
<evidence type="ECO:0000256" key="3">
    <source>
        <dbReference type="ARBA" id="ARBA00022553"/>
    </source>
</evidence>
<proteinExistence type="predicted"/>
<feature type="domain" description="PAC" evidence="13">
    <location>
        <begin position="93"/>
        <end position="145"/>
    </location>
</feature>
<feature type="domain" description="Histidine kinase" evidence="10">
    <location>
        <begin position="416"/>
        <end position="639"/>
    </location>
</feature>
<name>A0A1M5W073_9BACT</name>
<evidence type="ECO:0000256" key="1">
    <source>
        <dbReference type="ARBA" id="ARBA00000085"/>
    </source>
</evidence>
<dbReference type="EC" id="2.7.13.3" evidence="2"/>
<keyword evidence="15" id="KW-1185">Reference proteome</keyword>
<dbReference type="PANTHER" id="PTHR43065:SF42">
    <property type="entry name" value="TWO-COMPONENT SENSOR PPRA"/>
    <property type="match status" value="1"/>
</dbReference>
<dbReference type="CDD" id="cd00082">
    <property type="entry name" value="HisKA"/>
    <property type="match status" value="1"/>
</dbReference>
<dbReference type="InterPro" id="IPR013767">
    <property type="entry name" value="PAS_fold"/>
</dbReference>
<dbReference type="PANTHER" id="PTHR43065">
    <property type="entry name" value="SENSOR HISTIDINE KINASE"/>
    <property type="match status" value="1"/>
</dbReference>
<accession>A0A1M5W073</accession>
<dbReference type="InterPro" id="IPR011006">
    <property type="entry name" value="CheY-like_superfamily"/>
</dbReference>
<evidence type="ECO:0000256" key="9">
    <source>
        <dbReference type="PROSITE-ProRule" id="PRU00169"/>
    </source>
</evidence>
<dbReference type="SUPFAM" id="SSF55785">
    <property type="entry name" value="PYP-like sensor domain (PAS domain)"/>
    <property type="match status" value="3"/>
</dbReference>
<dbReference type="PROSITE" id="PS50109">
    <property type="entry name" value="HIS_KIN"/>
    <property type="match status" value="1"/>
</dbReference>
<dbReference type="Proteomes" id="UP000184139">
    <property type="component" value="Unassembled WGS sequence"/>
</dbReference>
<dbReference type="Gene3D" id="1.10.287.130">
    <property type="match status" value="1"/>
</dbReference>
<dbReference type="SMART" id="SM00086">
    <property type="entry name" value="PAC"/>
    <property type="match status" value="3"/>
</dbReference>
<dbReference type="InterPro" id="IPR001610">
    <property type="entry name" value="PAC"/>
</dbReference>
<protein>
    <recommendedName>
        <fullName evidence="2">histidine kinase</fullName>
        <ecNumber evidence="2">2.7.13.3</ecNumber>
    </recommendedName>
</protein>
<dbReference type="GO" id="GO:0006355">
    <property type="term" value="P:regulation of DNA-templated transcription"/>
    <property type="evidence" value="ECO:0007669"/>
    <property type="project" value="InterPro"/>
</dbReference>
<dbReference type="NCBIfam" id="TIGR00229">
    <property type="entry name" value="sensory_box"/>
    <property type="match status" value="3"/>
</dbReference>
<reference evidence="14 15" key="1">
    <citation type="submission" date="2016-11" db="EMBL/GenBank/DDBJ databases">
        <authorList>
            <person name="Jaros S."/>
            <person name="Januszkiewicz K."/>
            <person name="Wedrychowicz H."/>
        </authorList>
    </citation>
    <scope>NUCLEOTIDE SEQUENCE [LARGE SCALE GENOMIC DNA]</scope>
    <source>
        <strain evidence="14 15">DSM 9705</strain>
    </source>
</reference>
<feature type="modified residue" description="4-aspartylphosphate" evidence="9">
    <location>
        <position position="711"/>
    </location>
</feature>
<dbReference type="SMART" id="SM00387">
    <property type="entry name" value="HATPase_c"/>
    <property type="match status" value="1"/>
</dbReference>
<dbReference type="SMART" id="SM00388">
    <property type="entry name" value="HisKA"/>
    <property type="match status" value="1"/>
</dbReference>
<feature type="domain" description="PAC" evidence="13">
    <location>
        <begin position="346"/>
        <end position="396"/>
    </location>
</feature>
<dbReference type="AlphaFoldDB" id="A0A1M5W073"/>
<dbReference type="InterPro" id="IPR035965">
    <property type="entry name" value="PAS-like_dom_sf"/>
</dbReference>
<feature type="domain" description="Response regulatory" evidence="11">
    <location>
        <begin position="660"/>
        <end position="776"/>
    </location>
</feature>
<keyword evidence="4" id="KW-0808">Transferase</keyword>
<dbReference type="PROSITE" id="PS50113">
    <property type="entry name" value="PAC"/>
    <property type="match status" value="3"/>
</dbReference>
<evidence type="ECO:0000259" key="11">
    <source>
        <dbReference type="PROSITE" id="PS50110"/>
    </source>
</evidence>
<evidence type="ECO:0000256" key="2">
    <source>
        <dbReference type="ARBA" id="ARBA00012438"/>
    </source>
</evidence>
<dbReference type="Pfam" id="PF13426">
    <property type="entry name" value="PAS_9"/>
    <property type="match status" value="2"/>
</dbReference>
<sequence length="784" mass="87990">MPPEQTTSDGPSSPYPSALQDFRDILFNAPIGIFTSTPQGRFVYANPALARMYGYDSVKELLGSVDDLVRQTYVEPADRAFFVSQLEKYGEIINDECRLRRKDGSFFWVSRTARLIKELDSKTIYYQGFTTDITARKEAEQELQTSRERLHSIFRIAPTGIGVVKQRVLVDVNRRICEMTGYHADELIGRNARMLYPSRADYEFVGKEKYRQIAINGTGSVETRWQRKDGKIIDVLMASTPLDPNNLAKGVTFTALDITERKQAAEALRQSEERFRSMVVGAPEPIFIQTQLRFSYLNPKAIELFGASRAEELVNTPVMEHFHPDFHDIVRERIQVLNEEQRSIDERQELQFIRLDGSTVWVETSGYPIVYQGQRGALVFVRDISQRKEAEKERDMLQQQLVQSQKMESIGRLAGGIAHDFNNMLGVILGHTEMAMEDLPPDHPLFVSLLEIDKAAERSAKLTGQLLAFARRQIVAPRIIDLNDTVTGMLQMLRRLIGEQIDLLWLPGAEPKLVKMDPTQIDQILANLCVNARDAIADFGSITIETDSVLVDQSYCAAHPDAQPGDYVLLIVSDDGCGMGPATIEHLFEPFFTTKEVGTGTGLGLATVYGIVRQNGGFINIYSETGHGTTCRIYLPRHRRQQETTGDDASHTPEATGHETILLVEDEPMILDMTRAMLQRQGYRVLAAARPGEAKKLAARESGTIDLLITDVVMPEMNGRDLAEQLKELTPGLKTLFMSGYTANVIAHHGVLDGGVSFIQKPFCKKELLAKVREVLDRHDKPPS</sequence>
<dbReference type="PROSITE" id="PS50112">
    <property type="entry name" value="PAS"/>
    <property type="match status" value="3"/>
</dbReference>
<dbReference type="PROSITE" id="PS50110">
    <property type="entry name" value="RESPONSE_REGULATORY"/>
    <property type="match status" value="1"/>
</dbReference>
<gene>
    <name evidence="14" type="ORF">SAMN02745124_01999</name>
</gene>
<feature type="domain" description="PAS" evidence="12">
    <location>
        <begin position="293"/>
        <end position="341"/>
    </location>
</feature>
<dbReference type="STRING" id="1121409.SAMN02745124_01999"/>